<organism evidence="2 3">
    <name type="scientific">Mycobacterium timonense</name>
    <dbReference type="NCBI Taxonomy" id="701043"/>
    <lineage>
        <taxon>Bacteria</taxon>
        <taxon>Bacillati</taxon>
        <taxon>Actinomycetota</taxon>
        <taxon>Actinomycetes</taxon>
        <taxon>Mycobacteriales</taxon>
        <taxon>Mycobacteriaceae</taxon>
        <taxon>Mycobacterium</taxon>
        <taxon>Mycobacterium avium complex (MAC)</taxon>
    </lineage>
</organism>
<feature type="region of interest" description="Disordered" evidence="1">
    <location>
        <begin position="91"/>
        <end position="132"/>
    </location>
</feature>
<dbReference type="AlphaFoldDB" id="A0A7I9Z443"/>
<protein>
    <submittedName>
        <fullName evidence="2">Uncharacterized protein</fullName>
    </submittedName>
</protein>
<keyword evidence="3" id="KW-1185">Reference proteome</keyword>
<name>A0A7I9Z443_9MYCO</name>
<evidence type="ECO:0000256" key="1">
    <source>
        <dbReference type="SAM" id="MobiDB-lite"/>
    </source>
</evidence>
<dbReference type="EMBL" id="BLLA01000001">
    <property type="protein sequence ID" value="GFG95625.1"/>
    <property type="molecule type" value="Genomic_DNA"/>
</dbReference>
<proteinExistence type="predicted"/>
<evidence type="ECO:0000313" key="2">
    <source>
        <dbReference type="EMBL" id="GFG95625.1"/>
    </source>
</evidence>
<comment type="caution">
    <text evidence="2">The sequence shown here is derived from an EMBL/GenBank/DDBJ whole genome shotgun (WGS) entry which is preliminary data.</text>
</comment>
<accession>A0A7I9Z443</accession>
<feature type="compositionally biased region" description="Low complexity" evidence="1">
    <location>
        <begin position="97"/>
        <end position="110"/>
    </location>
</feature>
<sequence length="132" mass="14686">MRLTARARPATDRWCDQNAVTAVAEAVARLGRHQFPLVLTDTVAQFLEAVSEETGLTFDTDSGDLRGAVEKLGPMARMLKAVLHDTANPTMLKAGYRPTSSRRSPRRWWTAGSCPGARRRSRPRSTSCWDRT</sequence>
<gene>
    <name evidence="2" type="ORF">MTIM_15040</name>
</gene>
<reference evidence="2 3" key="1">
    <citation type="journal article" date="2019" name="Emerg. Microbes Infect.">
        <title>Comprehensive subspecies identification of 175 nontuberculous mycobacteria species based on 7547 genomic profiles.</title>
        <authorList>
            <person name="Matsumoto Y."/>
            <person name="Kinjo T."/>
            <person name="Motooka D."/>
            <person name="Nabeya D."/>
            <person name="Jung N."/>
            <person name="Uechi K."/>
            <person name="Horii T."/>
            <person name="Iida T."/>
            <person name="Fujita J."/>
            <person name="Nakamura S."/>
        </authorList>
    </citation>
    <scope>NUCLEOTIDE SEQUENCE [LARGE SCALE GENOMIC DNA]</scope>
    <source>
        <strain evidence="2 3">JCM 30726</strain>
    </source>
</reference>
<dbReference type="Proteomes" id="UP000465301">
    <property type="component" value="Unassembled WGS sequence"/>
</dbReference>
<evidence type="ECO:0000313" key="3">
    <source>
        <dbReference type="Proteomes" id="UP000465301"/>
    </source>
</evidence>